<dbReference type="EMBL" id="CDNY01000003">
    <property type="protein sequence ID" value="CEO32716.1"/>
    <property type="molecule type" value="Genomic_DNA"/>
</dbReference>
<comment type="caution">
    <text evidence="3">The sequence shown here is derived from an EMBL/GenBank/DDBJ whole genome shotgun (WGS) entry which is preliminary data.</text>
</comment>
<dbReference type="SUPFAM" id="SSF53187">
    <property type="entry name" value="Zn-dependent exopeptidases"/>
    <property type="match status" value="1"/>
</dbReference>
<proteinExistence type="predicted"/>
<dbReference type="GO" id="GO:0009253">
    <property type="term" value="P:peptidoglycan catabolic process"/>
    <property type="evidence" value="ECO:0007669"/>
    <property type="project" value="InterPro"/>
</dbReference>
<evidence type="ECO:0000256" key="1">
    <source>
        <dbReference type="ARBA" id="ARBA00022801"/>
    </source>
</evidence>
<dbReference type="InterPro" id="IPR050695">
    <property type="entry name" value="N-acetylmuramoyl_amidase_3"/>
</dbReference>
<name>A0A9P1L1B2_PARSO</name>
<gene>
    <name evidence="3" type="primary">cwlC2</name>
    <name evidence="3" type="ORF">UMC4404_06961</name>
</gene>
<organism evidence="3 4">
    <name type="scientific">Paraclostridium sordellii</name>
    <name type="common">Clostridium sordellii</name>
    <dbReference type="NCBI Taxonomy" id="1505"/>
    <lineage>
        <taxon>Bacteria</taxon>
        <taxon>Bacillati</taxon>
        <taxon>Bacillota</taxon>
        <taxon>Clostridia</taxon>
        <taxon>Peptostreptococcales</taxon>
        <taxon>Peptostreptococcaceae</taxon>
        <taxon>Paraclostridium</taxon>
    </lineage>
</organism>
<reference evidence="4" key="1">
    <citation type="submission" date="2015-01" db="EMBL/GenBank/DDBJ databases">
        <authorList>
            <person name="Aslett A.Martin."/>
            <person name="De Silva Nishadi"/>
        </authorList>
    </citation>
    <scope>NUCLEOTIDE SEQUENCE [LARGE SCALE GENOMIC DNA]</scope>
    <source>
        <strain evidence="4">UMC4404</strain>
    </source>
</reference>
<sequence length="223" mass="24876">MKWYLDFGHGGKDPGALGSNNTKESNTVLKIGMLVKSKLEKHSEKVITTRESDTCYSLEYRTNKANKNSCDYFISIHMNSSTNKTAKGTETWVYDSSSKVYNLAKKLSSNLSTNLKTPNRGVKESKKFSVLKNTKMPALLIEIDFISNPEIESLCANESYIKNVADTIASTLLSFVGKDIVLTDDIIEPKLYKVCIGAFKNKSNATRIKNEAISKGFKDTYII</sequence>
<dbReference type="PANTHER" id="PTHR30404">
    <property type="entry name" value="N-ACETYLMURAMOYL-L-ALANINE AMIDASE"/>
    <property type="match status" value="1"/>
</dbReference>
<dbReference type="InterPro" id="IPR002508">
    <property type="entry name" value="MurNAc-LAA_cat"/>
</dbReference>
<dbReference type="CDD" id="cd02696">
    <property type="entry name" value="MurNAc-LAA"/>
    <property type="match status" value="1"/>
</dbReference>
<dbReference type="AlphaFoldDB" id="A0A9P1L1B2"/>
<protein>
    <submittedName>
        <fullName evidence="3">Sporulation-specific N-acetylmuramoyl-L-alanine amidase CwlC</fullName>
        <ecNumber evidence="3">3.5.1.28</ecNumber>
    </submittedName>
</protein>
<dbReference type="EC" id="3.5.1.28" evidence="3"/>
<evidence type="ECO:0000313" key="3">
    <source>
        <dbReference type="EMBL" id="CEO32716.1"/>
    </source>
</evidence>
<evidence type="ECO:0000313" key="4">
    <source>
        <dbReference type="Proteomes" id="UP000049685"/>
    </source>
</evidence>
<dbReference type="GO" id="GO:0008745">
    <property type="term" value="F:N-acetylmuramoyl-L-alanine amidase activity"/>
    <property type="evidence" value="ECO:0007669"/>
    <property type="project" value="UniProtKB-EC"/>
</dbReference>
<evidence type="ECO:0000259" key="2">
    <source>
        <dbReference type="SMART" id="SM00646"/>
    </source>
</evidence>
<feature type="domain" description="MurNAc-LAA" evidence="2">
    <location>
        <begin position="62"/>
        <end position="173"/>
    </location>
</feature>
<dbReference type="GO" id="GO:0030288">
    <property type="term" value="C:outer membrane-bounded periplasmic space"/>
    <property type="evidence" value="ECO:0007669"/>
    <property type="project" value="TreeGrafter"/>
</dbReference>
<dbReference type="Pfam" id="PF01520">
    <property type="entry name" value="Amidase_3"/>
    <property type="match status" value="1"/>
</dbReference>
<dbReference type="PANTHER" id="PTHR30404:SF0">
    <property type="entry name" value="N-ACETYLMURAMOYL-L-ALANINE AMIDASE AMIC"/>
    <property type="match status" value="1"/>
</dbReference>
<dbReference type="SMART" id="SM00646">
    <property type="entry name" value="Ami_3"/>
    <property type="match status" value="1"/>
</dbReference>
<keyword evidence="1 3" id="KW-0378">Hydrolase</keyword>
<accession>A0A9P1L1B2</accession>
<dbReference type="Proteomes" id="UP000049685">
    <property type="component" value="Unassembled WGS sequence"/>
</dbReference>
<dbReference type="RefSeq" id="WP_057557623.1">
    <property type="nucleotide sequence ID" value="NZ_CDNY01000003.1"/>
</dbReference>
<dbReference type="Gene3D" id="3.40.630.40">
    <property type="entry name" value="Zn-dependent exopeptidases"/>
    <property type="match status" value="1"/>
</dbReference>